<evidence type="ECO:0000313" key="2">
    <source>
        <dbReference type="Proteomes" id="UP000285961"/>
    </source>
</evidence>
<comment type="caution">
    <text evidence="1">The sequence shown here is derived from an EMBL/GenBank/DDBJ whole genome shotgun (WGS) entry which is preliminary data.</text>
</comment>
<protein>
    <submittedName>
        <fullName evidence="1">Uncharacterized protein</fullName>
    </submittedName>
</protein>
<name>A0A419EXJ1_9BACT</name>
<dbReference type="AlphaFoldDB" id="A0A419EXJ1"/>
<organism evidence="1 2">
    <name type="scientific">Candidatus Abyssobacteria bacterium SURF_17</name>
    <dbReference type="NCBI Taxonomy" id="2093361"/>
    <lineage>
        <taxon>Bacteria</taxon>
        <taxon>Pseudomonadati</taxon>
        <taxon>Candidatus Hydrogenedentota</taxon>
        <taxon>Candidatus Abyssobacteria</taxon>
    </lineage>
</organism>
<reference evidence="1 2" key="1">
    <citation type="journal article" date="2017" name="ISME J.">
        <title>Energy and carbon metabolisms in a deep terrestrial subsurface fluid microbial community.</title>
        <authorList>
            <person name="Momper L."/>
            <person name="Jungbluth S.P."/>
            <person name="Lee M.D."/>
            <person name="Amend J.P."/>
        </authorList>
    </citation>
    <scope>NUCLEOTIDE SEQUENCE [LARGE SCALE GENOMIC DNA]</scope>
    <source>
        <strain evidence="1">SURF_17</strain>
    </source>
</reference>
<gene>
    <name evidence="1" type="ORF">C4532_10875</name>
</gene>
<dbReference type="EMBL" id="QZKI01000081">
    <property type="protein sequence ID" value="RJP69535.1"/>
    <property type="molecule type" value="Genomic_DNA"/>
</dbReference>
<evidence type="ECO:0000313" key="1">
    <source>
        <dbReference type="EMBL" id="RJP69535.1"/>
    </source>
</evidence>
<accession>A0A419EXJ1</accession>
<proteinExistence type="predicted"/>
<sequence>MFDSKADLFFEDPRHHRSPPGNYGVLHLLRRDIYRCFDWNLSEKAEQKRDPILWPGGMAILAGIDLLAKFHEGDDAIGCVGQRFRDFVGRYFQPLCAKDEETIYQLRNSLLHSFGLYSRTKTTEYRFVLSASREQLVQQISVGNYQVDLVTLFERFEGSVQRYGVDLNADAELQTNFCRMFSKYGSIRIG</sequence>
<dbReference type="Proteomes" id="UP000285961">
    <property type="component" value="Unassembled WGS sequence"/>
</dbReference>